<reference evidence="2 3" key="1">
    <citation type="submission" date="2019-03" db="EMBL/GenBank/DDBJ databases">
        <title>First draft genome of Liparis tanakae, snailfish: a comprehensive survey of snailfish specific genes.</title>
        <authorList>
            <person name="Kim W."/>
            <person name="Song I."/>
            <person name="Jeong J.-H."/>
            <person name="Kim D."/>
            <person name="Kim S."/>
            <person name="Ryu S."/>
            <person name="Song J.Y."/>
            <person name="Lee S.K."/>
        </authorList>
    </citation>
    <scope>NUCLEOTIDE SEQUENCE [LARGE SCALE GENOMIC DNA]</scope>
    <source>
        <tissue evidence="2">Muscle</tissue>
    </source>
</reference>
<evidence type="ECO:0000256" key="1">
    <source>
        <dbReference type="SAM" id="SignalP"/>
    </source>
</evidence>
<feature type="signal peptide" evidence="1">
    <location>
        <begin position="1"/>
        <end position="20"/>
    </location>
</feature>
<comment type="caution">
    <text evidence="2">The sequence shown here is derived from an EMBL/GenBank/DDBJ whole genome shotgun (WGS) entry which is preliminary data.</text>
</comment>
<feature type="chain" id="PRO_5021339170" evidence="1">
    <location>
        <begin position="21"/>
        <end position="261"/>
    </location>
</feature>
<sequence length="261" mass="29430">MIKGLATLLTFILFCRYLPAYNNWDPPVAKYRDRELTLDSTSGRNCHSSSSSRRTMVWRRELRSWQITQRVAPVDTIDEAEFLEEPGDDEGVAEVEQQAAEQQALVAQVGGAHLRADVEVAVDGQNWVAFVPDGHREQPVAAALQEPLQQKLSRRVQEGLLAIRGANVLRRADSGGVSHFLPFGGETAVKKSPFHEGALFFCRDTRTMSFGLTRKSLFPPTGMCFFMRLKELKRHSSSPLLFTRKLKSTSSQLYLHTKRPR</sequence>
<organism evidence="2 3">
    <name type="scientific">Liparis tanakae</name>
    <name type="common">Tanaka's snailfish</name>
    <dbReference type="NCBI Taxonomy" id="230148"/>
    <lineage>
        <taxon>Eukaryota</taxon>
        <taxon>Metazoa</taxon>
        <taxon>Chordata</taxon>
        <taxon>Craniata</taxon>
        <taxon>Vertebrata</taxon>
        <taxon>Euteleostomi</taxon>
        <taxon>Actinopterygii</taxon>
        <taxon>Neopterygii</taxon>
        <taxon>Teleostei</taxon>
        <taxon>Neoteleostei</taxon>
        <taxon>Acanthomorphata</taxon>
        <taxon>Eupercaria</taxon>
        <taxon>Perciformes</taxon>
        <taxon>Cottioidei</taxon>
        <taxon>Cottales</taxon>
        <taxon>Liparidae</taxon>
        <taxon>Liparis</taxon>
    </lineage>
</organism>
<keyword evidence="1" id="KW-0732">Signal</keyword>
<name>A0A4Z2HPQ8_9TELE</name>
<evidence type="ECO:0000313" key="2">
    <source>
        <dbReference type="EMBL" id="TNN67580.1"/>
    </source>
</evidence>
<evidence type="ECO:0000313" key="3">
    <source>
        <dbReference type="Proteomes" id="UP000314294"/>
    </source>
</evidence>
<dbReference type="AlphaFoldDB" id="A0A4Z2HPQ8"/>
<accession>A0A4Z2HPQ8</accession>
<proteinExistence type="predicted"/>
<keyword evidence="3" id="KW-1185">Reference proteome</keyword>
<protein>
    <submittedName>
        <fullName evidence="2">Uncharacterized protein</fullName>
    </submittedName>
</protein>
<dbReference type="EMBL" id="SRLO01000202">
    <property type="protein sequence ID" value="TNN67580.1"/>
    <property type="molecule type" value="Genomic_DNA"/>
</dbReference>
<dbReference type="Proteomes" id="UP000314294">
    <property type="component" value="Unassembled WGS sequence"/>
</dbReference>
<gene>
    <name evidence="2" type="ORF">EYF80_022253</name>
</gene>